<evidence type="ECO:0000313" key="2">
    <source>
        <dbReference type="EMBL" id="KUJ54898.1"/>
    </source>
</evidence>
<keyword evidence="1" id="KW-0175">Coiled coil</keyword>
<dbReference type="AlphaFoldDB" id="A0A117KAY0"/>
<dbReference type="SUPFAM" id="SSF46785">
    <property type="entry name" value="Winged helix' DNA-binding domain"/>
    <property type="match status" value="1"/>
</dbReference>
<dbReference type="Proteomes" id="UP000054388">
    <property type="component" value="Unassembled WGS sequence"/>
</dbReference>
<dbReference type="InterPro" id="IPR036390">
    <property type="entry name" value="WH_DNA-bd_sf"/>
</dbReference>
<dbReference type="InterPro" id="IPR027417">
    <property type="entry name" value="P-loop_NTPase"/>
</dbReference>
<dbReference type="EMBL" id="LMAI01000010">
    <property type="protein sequence ID" value="KUJ54898.1"/>
    <property type="molecule type" value="Genomic_DNA"/>
</dbReference>
<proteinExistence type="predicted"/>
<reference evidence="2 3" key="1">
    <citation type="submission" date="2015-10" db="EMBL/GenBank/DDBJ databases">
        <title>Genome sequence of Chryseobacterium greenlandense.</title>
        <authorList>
            <person name="Newman J."/>
            <person name="Fischer K."/>
            <person name="Miller J."/>
        </authorList>
    </citation>
    <scope>NUCLEOTIDE SEQUENCE [LARGE SCALE GENOMIC DNA]</scope>
    <source>
        <strain evidence="2 3">UMB34</strain>
    </source>
</reference>
<dbReference type="RefSeq" id="WP_059137511.1">
    <property type="nucleotide sequence ID" value="NZ_LMAI01000010.1"/>
</dbReference>
<comment type="caution">
    <text evidence="2">The sequence shown here is derived from an EMBL/GenBank/DDBJ whole genome shotgun (WGS) entry which is preliminary data.</text>
</comment>
<gene>
    <name evidence="2" type="ORF">AR686_15170</name>
</gene>
<dbReference type="SUPFAM" id="SSF52540">
    <property type="entry name" value="P-loop containing nucleoside triphosphate hydrolases"/>
    <property type="match status" value="1"/>
</dbReference>
<evidence type="ECO:0000313" key="3">
    <source>
        <dbReference type="Proteomes" id="UP000054388"/>
    </source>
</evidence>
<name>A0A117KAY0_9FLAO</name>
<sequence length="710" mass="82783">MTFTSEQKDGFFEAVESMKKYRRADLIDEKGRSLLEKLYTDPLPNELVLKKALLNNTTFFIGRKGTGKSTIFLRLEQELRKKENYLSCYLDVKTIYEKSQSQYHTIAKVKEVIPEELFNKYLIERTFIQNTLIAIQEELNKKYNSLGDKIAGIFVTTKPEAVKERIDELLQRISDNKTLENIEIPLLRSIASKTKNINEDFKEKETKIGGLEVTGGLKTDGIEGGIKTDSGMSWKKGNKDISEIESEFSTVLLQVFQIKEIINEIKSILSILKIDHLFILLDDFSEIDDHAILRFVDVILAPLNNWSEEFIKFKIAAYPGRIYYGKIDPGKIDTIYLDFYNLYSQFDRDKMELNAADFAKRLVNSRIEYFTDTNSEFFFDTDSLKIEEYYNLFFKVSMNVPRILGYILSFCYQSKTIYDKRINKTDIESASQRYYEDKISSFFDSTTYSLLGINEKISILQLKELLDKVNEKLSENRRKIQTKELTATSYTPTIPYSTHFHFNPDLEKFLKTLELNFFLSKYNDMSDKDGLPSSIYCINYGLAKKLNIPWGKPEGNQYRKYFIERPFNFTKLIVEFLNGSKRILCINPECGKEYSIDQLKFLEFNKFKCNNCSSPVEIKSISEKIAKEISAIDQNKFLPAPELKIIQELLKSNEPLYAKEIAQEIDYSGQLIGWRGKKLAEDHNYVTRLREKEGTPYKYKLTENGKRYFN</sequence>
<feature type="coiled-coil region" evidence="1">
    <location>
        <begin position="459"/>
        <end position="486"/>
    </location>
</feature>
<protein>
    <submittedName>
        <fullName evidence="2">Uncharacterized protein</fullName>
    </submittedName>
</protein>
<evidence type="ECO:0000256" key="1">
    <source>
        <dbReference type="SAM" id="Coils"/>
    </source>
</evidence>
<organism evidence="2 3">
    <name type="scientific">Chryseobacterium aquaticum subsp. greenlandense</name>
    <dbReference type="NCBI Taxonomy" id="345663"/>
    <lineage>
        <taxon>Bacteria</taxon>
        <taxon>Pseudomonadati</taxon>
        <taxon>Bacteroidota</taxon>
        <taxon>Flavobacteriia</taxon>
        <taxon>Flavobacteriales</taxon>
        <taxon>Weeksellaceae</taxon>
        <taxon>Chryseobacterium group</taxon>
        <taxon>Chryseobacterium</taxon>
    </lineage>
</organism>
<accession>A0A117KAY0</accession>